<feature type="transmembrane region" description="Helical" evidence="14">
    <location>
        <begin position="516"/>
        <end position="539"/>
    </location>
</feature>
<evidence type="ECO:0000256" key="3">
    <source>
        <dbReference type="ARBA" id="ARBA00012544"/>
    </source>
</evidence>
<keyword evidence="6 14" id="KW-0812">Transmembrane</keyword>
<dbReference type="PANTHER" id="PTHR48043:SF161">
    <property type="entry name" value="UDP GLUCURONOSYLTRANSFERASE FAMILY 1 MEMBER A1"/>
    <property type="match status" value="1"/>
</dbReference>
<dbReference type="InterPro" id="IPR002213">
    <property type="entry name" value="UDP_glucos_trans"/>
</dbReference>
<reference evidence="17" key="1">
    <citation type="submission" date="2025-08" db="UniProtKB">
        <authorList>
            <consortium name="RefSeq"/>
        </authorList>
    </citation>
    <scope>IDENTIFICATION</scope>
</reference>
<keyword evidence="16" id="KW-1185">Reference proteome</keyword>
<dbReference type="GO" id="GO:0005789">
    <property type="term" value="C:endoplasmic reticulum membrane"/>
    <property type="evidence" value="ECO:0007669"/>
    <property type="project" value="UniProtKB-SubCell"/>
</dbReference>
<feature type="signal peptide" evidence="15">
    <location>
        <begin position="1"/>
        <end position="15"/>
    </location>
</feature>
<sequence length="552" mass="61114">MASSVFPFLFLLVNALPLAAPEGPAQPERAPGVPAQPESAPGGPAQPERAPGKLLVVPMDGSHWVGIKAVAEEMSRRGHSVLVVIPEVSMRLGPGEHFQTLTYPVPYTQDTVDELLDHHAQGLQSNTGPLLERMGKAWTRVKKMSNFMIVTSESLLFNEELVTFLREQEFDAILTDPMMPTGAILAHDFSVPAVYLLRGIPCGLDLVAAACPSPPSYVPRFFTRNTDQMSFLQRVANVLVASLEPVFCKVLFWQFDGVASRFLHTDMTVAEILSGASVWLLRYDFTMELPRPLMPNMVLIGGINCAVKRPLTEELEEFVEGSGEHGIVVFTLGSMVSSMPEEKAAIFFSAFSQIPQRVLWRYSGPVPDHMPENVKVMKWLPQNDLLAHPKARAFITHGGTHGIYEGICNGVPMVMMPLFGDQSDNVHRVASRGVAVVLSIFDVASETLVDALEKVINDSSFKENMQKLSAIHNDRPIEPLDLAVYWTEFVMRHKGAEHLRPAAHHLNWIQYHCLDVIGFLLVVVATVVLVMIKCCTVCLRRCCRGSQKTKED</sequence>
<evidence type="ECO:0000256" key="9">
    <source>
        <dbReference type="ARBA" id="ARBA00022989"/>
    </source>
</evidence>
<evidence type="ECO:0000256" key="12">
    <source>
        <dbReference type="RuleBase" id="RU003718"/>
    </source>
</evidence>
<protein>
    <recommendedName>
        <fullName evidence="3">glucuronosyltransferase</fullName>
        <ecNumber evidence="3">2.4.1.17</ecNumber>
    </recommendedName>
</protein>
<evidence type="ECO:0000256" key="7">
    <source>
        <dbReference type="ARBA" id="ARBA00022729"/>
    </source>
</evidence>
<feature type="chain" id="PRO_5028071000" description="glucuronosyltransferase" evidence="15">
    <location>
        <begin position="16"/>
        <end position="552"/>
    </location>
</feature>
<accession>A0A6P8ERF5</accession>
<proteinExistence type="inferred from homology"/>
<evidence type="ECO:0000256" key="15">
    <source>
        <dbReference type="SAM" id="SignalP"/>
    </source>
</evidence>
<evidence type="ECO:0000256" key="1">
    <source>
        <dbReference type="ARBA" id="ARBA00004389"/>
    </source>
</evidence>
<dbReference type="FunFam" id="3.40.50.2000:FF:000001">
    <property type="entry name" value="UDP-glucuronosyltransferase"/>
    <property type="match status" value="1"/>
</dbReference>
<evidence type="ECO:0000256" key="11">
    <source>
        <dbReference type="ARBA" id="ARBA00023180"/>
    </source>
</evidence>
<keyword evidence="7 15" id="KW-0732">Signal</keyword>
<dbReference type="CDD" id="cd03784">
    <property type="entry name" value="GT1_Gtf-like"/>
    <property type="match status" value="1"/>
</dbReference>
<evidence type="ECO:0000256" key="2">
    <source>
        <dbReference type="ARBA" id="ARBA00009995"/>
    </source>
</evidence>
<dbReference type="FunFam" id="3.40.50.2000:FF:000066">
    <property type="entry name" value="UDP-glucuronosyltransferase 1-1"/>
    <property type="match status" value="1"/>
</dbReference>
<keyword evidence="10 14" id="KW-0472">Membrane</keyword>
<dbReference type="SUPFAM" id="SSF53756">
    <property type="entry name" value="UDP-Glycosyltransferase/glycogen phosphorylase"/>
    <property type="match status" value="1"/>
</dbReference>
<dbReference type="RefSeq" id="XP_031414579.1">
    <property type="nucleotide sequence ID" value="XM_031558719.2"/>
</dbReference>
<gene>
    <name evidence="17" type="primary">ugt1b1</name>
</gene>
<dbReference type="AlphaFoldDB" id="A0A6P8ERF5"/>
<dbReference type="InterPro" id="IPR035595">
    <property type="entry name" value="UDP_glycos_trans_CS"/>
</dbReference>
<dbReference type="EC" id="2.4.1.17" evidence="3"/>
<evidence type="ECO:0000256" key="13">
    <source>
        <dbReference type="SAM" id="MobiDB-lite"/>
    </source>
</evidence>
<comment type="similarity">
    <text evidence="2 12">Belongs to the UDP-glycosyltransferase family.</text>
</comment>
<evidence type="ECO:0000256" key="8">
    <source>
        <dbReference type="ARBA" id="ARBA00022824"/>
    </source>
</evidence>
<dbReference type="OrthoDB" id="5835829at2759"/>
<dbReference type="GO" id="GO:0015020">
    <property type="term" value="F:glucuronosyltransferase activity"/>
    <property type="evidence" value="ECO:0007669"/>
    <property type="project" value="UniProtKB-EC"/>
</dbReference>
<keyword evidence="9 14" id="KW-1133">Transmembrane helix</keyword>
<dbReference type="GeneID" id="105893326"/>
<comment type="subcellular location">
    <subcellularLocation>
        <location evidence="1">Endoplasmic reticulum membrane</location>
        <topology evidence="1">Single-pass membrane protein</topology>
    </subcellularLocation>
</comment>
<keyword evidence="5 12" id="KW-0808">Transferase</keyword>
<evidence type="ECO:0000256" key="5">
    <source>
        <dbReference type="ARBA" id="ARBA00022679"/>
    </source>
</evidence>
<feature type="region of interest" description="Disordered" evidence="13">
    <location>
        <begin position="23"/>
        <end position="51"/>
    </location>
</feature>
<dbReference type="InterPro" id="IPR050271">
    <property type="entry name" value="UDP-glycosyltransferase"/>
</dbReference>
<organism evidence="16 17">
    <name type="scientific">Clupea harengus</name>
    <name type="common">Atlantic herring</name>
    <dbReference type="NCBI Taxonomy" id="7950"/>
    <lineage>
        <taxon>Eukaryota</taxon>
        <taxon>Metazoa</taxon>
        <taxon>Chordata</taxon>
        <taxon>Craniata</taxon>
        <taxon>Vertebrata</taxon>
        <taxon>Euteleostomi</taxon>
        <taxon>Actinopterygii</taxon>
        <taxon>Neopterygii</taxon>
        <taxon>Teleostei</taxon>
        <taxon>Clupei</taxon>
        <taxon>Clupeiformes</taxon>
        <taxon>Clupeoidei</taxon>
        <taxon>Clupeidae</taxon>
        <taxon>Clupea</taxon>
    </lineage>
</organism>
<keyword evidence="4 12" id="KW-0328">Glycosyltransferase</keyword>
<evidence type="ECO:0000313" key="16">
    <source>
        <dbReference type="Proteomes" id="UP000515152"/>
    </source>
</evidence>
<keyword evidence="11" id="KW-0325">Glycoprotein</keyword>
<evidence type="ECO:0000256" key="6">
    <source>
        <dbReference type="ARBA" id="ARBA00022692"/>
    </source>
</evidence>
<evidence type="ECO:0000256" key="10">
    <source>
        <dbReference type="ARBA" id="ARBA00023136"/>
    </source>
</evidence>
<name>A0A6P8ERF5_CLUHA</name>
<evidence type="ECO:0000256" key="4">
    <source>
        <dbReference type="ARBA" id="ARBA00022676"/>
    </source>
</evidence>
<evidence type="ECO:0000256" key="14">
    <source>
        <dbReference type="SAM" id="Phobius"/>
    </source>
</evidence>
<evidence type="ECO:0000313" key="17">
    <source>
        <dbReference type="RefSeq" id="XP_031414579.1"/>
    </source>
</evidence>
<dbReference type="PANTHER" id="PTHR48043">
    <property type="entry name" value="EG:EG0003.4 PROTEIN-RELATED"/>
    <property type="match status" value="1"/>
</dbReference>
<dbReference type="Gene3D" id="3.40.50.2000">
    <property type="entry name" value="Glycogen Phosphorylase B"/>
    <property type="match status" value="2"/>
</dbReference>
<dbReference type="PROSITE" id="PS00375">
    <property type="entry name" value="UDPGT"/>
    <property type="match status" value="1"/>
</dbReference>
<keyword evidence="8" id="KW-0256">Endoplasmic reticulum</keyword>
<dbReference type="Proteomes" id="UP000515152">
    <property type="component" value="Chromosome 21"/>
</dbReference>
<dbReference type="Pfam" id="PF00201">
    <property type="entry name" value="UDPGT"/>
    <property type="match status" value="1"/>
</dbReference>
<dbReference type="CTD" id="558508"/>